<reference evidence="3 4" key="1">
    <citation type="submission" date="2016-10" db="EMBL/GenBank/DDBJ databases">
        <authorList>
            <person name="Varghese N."/>
            <person name="Submissions S."/>
        </authorList>
    </citation>
    <scope>NUCLEOTIDE SEQUENCE [LARGE SCALE GENOMIC DNA]</scope>
    <source>
        <strain evidence="3 4">DSM 20748</strain>
    </source>
</reference>
<dbReference type="PANTHER" id="PTHR31223">
    <property type="entry name" value="LOG FAMILY PROTEIN YJL055W"/>
    <property type="match status" value="1"/>
</dbReference>
<dbReference type="EC" id="3.2.2.n1" evidence="2"/>
<comment type="similarity">
    <text evidence="1 2">Belongs to the LOG family.</text>
</comment>
<comment type="caution">
    <text evidence="3">The sequence shown here is derived from an EMBL/GenBank/DDBJ whole genome shotgun (WGS) entry which is preliminary data.</text>
</comment>
<dbReference type="Gene3D" id="3.40.50.450">
    <property type="match status" value="1"/>
</dbReference>
<dbReference type="Pfam" id="PF03641">
    <property type="entry name" value="Lysine_decarbox"/>
    <property type="match status" value="1"/>
</dbReference>
<evidence type="ECO:0000313" key="4">
    <source>
        <dbReference type="Proteomes" id="UP000198647"/>
    </source>
</evidence>
<dbReference type="Proteomes" id="UP000198647">
    <property type="component" value="Unassembled WGS sequence"/>
</dbReference>
<evidence type="ECO:0000256" key="1">
    <source>
        <dbReference type="ARBA" id="ARBA00006763"/>
    </source>
</evidence>
<dbReference type="PANTHER" id="PTHR31223:SF70">
    <property type="entry name" value="LOG FAMILY PROTEIN YJL055W"/>
    <property type="match status" value="1"/>
</dbReference>
<gene>
    <name evidence="3" type="ORF">SAMN04488081_2611</name>
</gene>
<dbReference type="InterPro" id="IPR031100">
    <property type="entry name" value="LOG_fam"/>
</dbReference>
<accession>A0A1H3IUL8</accession>
<protein>
    <recommendedName>
        <fullName evidence="2">Cytokinin riboside 5'-monophosphate phosphoribohydrolase</fullName>
        <ecNumber evidence="2">3.2.2.n1</ecNumber>
    </recommendedName>
</protein>
<evidence type="ECO:0000313" key="3">
    <source>
        <dbReference type="EMBL" id="SDY31392.1"/>
    </source>
</evidence>
<dbReference type="SUPFAM" id="SSF102405">
    <property type="entry name" value="MCP/YpsA-like"/>
    <property type="match status" value="1"/>
</dbReference>
<dbReference type="RefSeq" id="WP_076572445.1">
    <property type="nucleotide sequence ID" value="NZ_FNOS01000009.1"/>
</dbReference>
<organism evidence="3 4">
    <name type="scientific">Salimicrobium album</name>
    <dbReference type="NCBI Taxonomy" id="50717"/>
    <lineage>
        <taxon>Bacteria</taxon>
        <taxon>Bacillati</taxon>
        <taxon>Bacillota</taxon>
        <taxon>Bacilli</taxon>
        <taxon>Bacillales</taxon>
        <taxon>Bacillaceae</taxon>
        <taxon>Salimicrobium</taxon>
    </lineage>
</organism>
<keyword evidence="2" id="KW-0203">Cytokinin biosynthesis</keyword>
<proteinExistence type="inferred from homology"/>
<dbReference type="NCBIfam" id="TIGR00730">
    <property type="entry name" value="Rossman fold protein, TIGR00730 family"/>
    <property type="match status" value="1"/>
</dbReference>
<keyword evidence="2" id="KW-0378">Hydrolase</keyword>
<name>A0A1H3IUL8_9BACI</name>
<evidence type="ECO:0000256" key="2">
    <source>
        <dbReference type="RuleBase" id="RU363015"/>
    </source>
</evidence>
<keyword evidence="4" id="KW-1185">Reference proteome</keyword>
<dbReference type="EMBL" id="FNOS01000009">
    <property type="protein sequence ID" value="SDY31392.1"/>
    <property type="molecule type" value="Genomic_DNA"/>
</dbReference>
<dbReference type="InterPro" id="IPR005269">
    <property type="entry name" value="LOG"/>
</dbReference>
<sequence length="180" mass="19317">MKICIFAGSRKGKNPEYEKKAGELGRLLARQGITVVYGGSSAGLMGALANGALSEGGEVIGVMPRQLDGIEVSHTKLTQLIQVDTMHERKAKMAELADGYIALPGGFGTLEELTETITWAQIGIHHKPVGLLNAAGYYTPFMTMVEHAVESGFVDVEHANRLKLEEDPADLINALGEVKK</sequence>